<dbReference type="GO" id="GO:0004111">
    <property type="term" value="F:creatine kinase activity"/>
    <property type="evidence" value="ECO:0007669"/>
    <property type="project" value="InterPro"/>
</dbReference>
<gene>
    <name evidence="12" type="primary">AK1</name>
</gene>
<feature type="domain" description="Phosphagen kinase C-terminal" evidence="11">
    <location>
        <begin position="115"/>
        <end position="357"/>
    </location>
</feature>
<feature type="binding site" evidence="7">
    <location>
        <begin position="118"/>
        <end position="122"/>
    </location>
    <ligand>
        <name>ATP</name>
        <dbReference type="ChEBI" id="CHEBI:30616"/>
    </ligand>
</feature>
<comment type="similarity">
    <text evidence="1 6 8">Belongs to the ATP:guanido phosphotransferase family.</text>
</comment>
<evidence type="ECO:0000259" key="10">
    <source>
        <dbReference type="PROSITE" id="PS51509"/>
    </source>
</evidence>
<proteinExistence type="evidence at transcript level"/>
<dbReference type="InterPro" id="IPR022415">
    <property type="entry name" value="ATP-guanido_PTrfase_AS"/>
</dbReference>
<dbReference type="GO" id="GO:0046314">
    <property type="term" value="P:phosphocreatine biosynthetic process"/>
    <property type="evidence" value="ECO:0007669"/>
    <property type="project" value="InterPro"/>
</dbReference>
<feature type="binding site" evidence="7">
    <location>
        <begin position="310"/>
        <end position="315"/>
    </location>
    <ligand>
        <name>ATP</name>
        <dbReference type="ChEBI" id="CHEBI:30616"/>
    </ligand>
</feature>
<dbReference type="Pfam" id="PF00217">
    <property type="entry name" value="ATP-gua_Ptrans"/>
    <property type="match status" value="1"/>
</dbReference>
<protein>
    <submittedName>
        <fullName evidence="12">Arginine kinase 1</fullName>
    </submittedName>
</protein>
<feature type="region of interest" description="Disordered" evidence="9">
    <location>
        <begin position="362"/>
        <end position="420"/>
    </location>
</feature>
<evidence type="ECO:0000259" key="11">
    <source>
        <dbReference type="PROSITE" id="PS51510"/>
    </source>
</evidence>
<dbReference type="EMBL" id="LC021526">
    <property type="protein sequence ID" value="BAS02800.1"/>
    <property type="molecule type" value="mRNA"/>
</dbReference>
<evidence type="ECO:0000256" key="9">
    <source>
        <dbReference type="SAM" id="MobiDB-lite"/>
    </source>
</evidence>
<evidence type="ECO:0000256" key="1">
    <source>
        <dbReference type="ARBA" id="ARBA00006798"/>
    </source>
</evidence>
<dbReference type="GO" id="GO:0005524">
    <property type="term" value="F:ATP binding"/>
    <property type="evidence" value="ECO:0007669"/>
    <property type="project" value="UniProtKB-UniRule"/>
</dbReference>
<dbReference type="SUPFAM" id="SSF55931">
    <property type="entry name" value="Glutamine synthetase/guanido kinase"/>
    <property type="match status" value="1"/>
</dbReference>
<name>A0A0K2QKA0_9ECHI</name>
<dbReference type="FunFam" id="1.10.135.10:FF:000005">
    <property type="entry name" value="Glycocyamine kinase beta chain"/>
    <property type="match status" value="1"/>
</dbReference>
<feature type="compositionally biased region" description="Basic and acidic residues" evidence="9">
    <location>
        <begin position="374"/>
        <end position="409"/>
    </location>
</feature>
<dbReference type="InterPro" id="IPR000749">
    <property type="entry name" value="ATP-guanido_PTrfase"/>
</dbReference>
<dbReference type="GO" id="GO:0005615">
    <property type="term" value="C:extracellular space"/>
    <property type="evidence" value="ECO:0007669"/>
    <property type="project" value="TreeGrafter"/>
</dbReference>
<dbReference type="InterPro" id="IPR014746">
    <property type="entry name" value="Gln_synth/guanido_kin_cat_dom"/>
</dbReference>
<evidence type="ECO:0000256" key="5">
    <source>
        <dbReference type="ARBA" id="ARBA00022840"/>
    </source>
</evidence>
<evidence type="ECO:0000256" key="8">
    <source>
        <dbReference type="RuleBase" id="RU000505"/>
    </source>
</evidence>
<keyword evidence="3 7" id="KW-0547">Nucleotide-binding</keyword>
<feature type="compositionally biased region" description="Acidic residues" evidence="9">
    <location>
        <begin position="363"/>
        <end position="372"/>
    </location>
</feature>
<evidence type="ECO:0000256" key="6">
    <source>
        <dbReference type="PROSITE-ProRule" id="PRU00842"/>
    </source>
</evidence>
<dbReference type="InterPro" id="IPR036802">
    <property type="entry name" value="ATP-guanido_PTrfase_N_sf"/>
</dbReference>
<dbReference type="Pfam" id="PF02807">
    <property type="entry name" value="ATP-gua_PtransN"/>
    <property type="match status" value="1"/>
</dbReference>
<dbReference type="CDD" id="cd00716">
    <property type="entry name" value="creatine_kinase_like"/>
    <property type="match status" value="1"/>
</dbReference>
<accession>A0A0K2QKA0</accession>
<dbReference type="InterPro" id="IPR022413">
    <property type="entry name" value="ATP-guanido_PTrfase_N"/>
</dbReference>
<evidence type="ECO:0000256" key="4">
    <source>
        <dbReference type="ARBA" id="ARBA00022777"/>
    </source>
</evidence>
<dbReference type="FunFam" id="3.30.590.10:FF:000002">
    <property type="entry name" value="Creatine kinase S-type, mitochondrial"/>
    <property type="match status" value="1"/>
</dbReference>
<reference evidence="12" key="1">
    <citation type="journal article" date="2015" name="Comp. Biochem. Physiol. B, Biochem. Mol. Biol.">
        <title>Arginine kinases from the marine feather star Tropiometra afra macrodiscus: The first finding of a prenylation signal sequence in metazoan phosphagen kinases.</title>
        <authorList>
            <person name="Chouno K."/>
            <person name="Yano D."/>
            <person name="Uda K."/>
            <person name="Fujita T."/>
            <person name="Iwasaki N."/>
            <person name="Suzuki T."/>
        </authorList>
    </citation>
    <scope>NUCLEOTIDE SEQUENCE</scope>
</reference>
<feature type="binding site" evidence="7">
    <location>
        <begin position="282"/>
        <end position="286"/>
    </location>
    <ligand>
        <name>ATP</name>
        <dbReference type="ChEBI" id="CHEBI:30616"/>
    </ligand>
</feature>
<dbReference type="PROSITE" id="PS51509">
    <property type="entry name" value="PHOSPHAGEN_KINASE_N"/>
    <property type="match status" value="1"/>
</dbReference>
<feature type="binding site" evidence="7">
    <location>
        <position position="226"/>
    </location>
    <ligand>
        <name>ATP</name>
        <dbReference type="ChEBI" id="CHEBI:30616"/>
    </ligand>
</feature>
<sequence length="420" mass="47442">MANLMQKNFDPKEDFPNFQGHHSLLSKYLTEDMYCRLRDTETESGYTLDKAIQNGVDNSDFHLGLLAGDEETYSVFAELFDPVIEEYHNGFKKTDNHVTDLSPDKVSDDILDGDYVISSRIRTGRNIRGFALSPHVARSERRQIEKLVSEALCALGDELAGKYYSLQTLGQEDQQQLIDDHFLFEKPISRHFTSGGMARDFPDGRGIWHNDEKNFLVWINEEDHTRIISMEKGGNMKAVFERFCKGLKEVEKHIQNEGKEFMWNEHLGFILTCPSNLGTGVRCSVHAKLPHMAKDPRFGPICTSLRLQKRGTSGEFTESIGGVYDISNLDRLGSSEVEQVQRVIDGVKLLIEMEKKLEKGESIDDLVPDGTEEAAAKEAEKKPKTTENKEGSKTQDKPDTEQIKTDAKPAKKKSSTCSLL</sequence>
<keyword evidence="2 7" id="KW-0808">Transferase</keyword>
<feature type="binding site" evidence="7">
    <location>
        <position position="181"/>
    </location>
    <ligand>
        <name>ATP</name>
        <dbReference type="ChEBI" id="CHEBI:30616"/>
    </ligand>
</feature>
<feature type="domain" description="Phosphagen kinase N-terminal" evidence="10">
    <location>
        <begin position="6"/>
        <end position="89"/>
    </location>
</feature>
<dbReference type="Gene3D" id="1.10.135.10">
    <property type="entry name" value="ATP:guanido phosphotransferase, N-terminal domain"/>
    <property type="match status" value="1"/>
</dbReference>
<dbReference type="InterPro" id="IPR022414">
    <property type="entry name" value="ATP-guanido_PTrfase_cat"/>
</dbReference>
<dbReference type="PANTHER" id="PTHR11547">
    <property type="entry name" value="ARGININE OR CREATINE KINASE"/>
    <property type="match status" value="1"/>
</dbReference>
<evidence type="ECO:0000313" key="12">
    <source>
        <dbReference type="EMBL" id="BAS02800.1"/>
    </source>
</evidence>
<organism evidence="12">
    <name type="scientific">Tropiometra macrodiscus</name>
    <dbReference type="NCBI Taxonomy" id="1299298"/>
    <lineage>
        <taxon>Eukaryota</taxon>
        <taxon>Metazoa</taxon>
        <taxon>Echinodermata</taxon>
        <taxon>Pelmatozoa</taxon>
        <taxon>Crinoidea</taxon>
        <taxon>Articulata</taxon>
        <taxon>Comatulida</taxon>
        <taxon>Tropiometridae</taxon>
        <taxon>Tropiometra</taxon>
    </lineage>
</organism>
<dbReference type="SUPFAM" id="SSF48034">
    <property type="entry name" value="Guanido kinase N-terminal domain"/>
    <property type="match status" value="1"/>
</dbReference>
<dbReference type="AlphaFoldDB" id="A0A0K2QKA0"/>
<evidence type="ECO:0000256" key="3">
    <source>
        <dbReference type="ARBA" id="ARBA00022741"/>
    </source>
</evidence>
<dbReference type="PROSITE" id="PS51510">
    <property type="entry name" value="PHOSPHAGEN_KINASE_C"/>
    <property type="match status" value="1"/>
</dbReference>
<evidence type="ECO:0000256" key="2">
    <source>
        <dbReference type="ARBA" id="ARBA00022679"/>
    </source>
</evidence>
<keyword evidence="4 7" id="KW-0418">Kinase</keyword>
<dbReference type="Gene3D" id="3.30.590.10">
    <property type="entry name" value="Glutamine synthetase/guanido kinase, catalytic domain"/>
    <property type="match status" value="1"/>
</dbReference>
<keyword evidence="5 7" id="KW-0067">ATP-binding</keyword>
<evidence type="ECO:0000256" key="7">
    <source>
        <dbReference type="PROSITE-ProRule" id="PRU00843"/>
    </source>
</evidence>
<dbReference type="PROSITE" id="PS00112">
    <property type="entry name" value="PHOSPHAGEN_KINASE"/>
    <property type="match status" value="1"/>
</dbReference>
<dbReference type="PANTHER" id="PTHR11547:SF63">
    <property type="entry name" value="CREATINE KINASE M-TYPE"/>
    <property type="match status" value="1"/>
</dbReference>